<evidence type="ECO:0000313" key="4">
    <source>
        <dbReference type="Proteomes" id="UP000240572"/>
    </source>
</evidence>
<evidence type="ECO:0000259" key="2">
    <source>
        <dbReference type="Pfam" id="PF07484"/>
    </source>
</evidence>
<feature type="chain" id="PRO_5015118420" evidence="1">
    <location>
        <begin position="25"/>
        <end position="201"/>
    </location>
</feature>
<evidence type="ECO:0000313" key="3">
    <source>
        <dbReference type="EMBL" id="PSK89478.1"/>
    </source>
</evidence>
<dbReference type="InterPro" id="IPR037053">
    <property type="entry name" value="Phage_tail_collar_dom_sf"/>
</dbReference>
<dbReference type="InterPro" id="IPR011083">
    <property type="entry name" value="Phage_tail_collar_dom"/>
</dbReference>
<dbReference type="Proteomes" id="UP000240572">
    <property type="component" value="Unassembled WGS sequence"/>
</dbReference>
<gene>
    <name evidence="3" type="ORF">B0I18_11132</name>
</gene>
<keyword evidence="4" id="KW-1185">Reference proteome</keyword>
<sequence length="201" mass="20975">MKKTCLLLALLLALFAAPLSRSFAQNQYVGEIKMFAGTFAPQGWMKCEGQLLSIAQYTPLFALLGTTYGGDGINTFALPDMRGRVPMGTGNGPGLTPTIPGMQQGSEQVTLVTANLPPHNHLINIYNGSGTLDSLSGSTSYLSLVQNADLSRANAFGTTAPNTTLNAATVSATGSGIPVPIKQPSLSVTFIISLQGIFPTP</sequence>
<reference evidence="3 4" key="1">
    <citation type="submission" date="2018-03" db="EMBL/GenBank/DDBJ databases">
        <title>Genomic Encyclopedia of Type Strains, Phase III (KMG-III): the genomes of soil and plant-associated and newly described type strains.</title>
        <authorList>
            <person name="Whitman W."/>
        </authorList>
    </citation>
    <scope>NUCLEOTIDE SEQUENCE [LARGE SCALE GENOMIC DNA]</scope>
    <source>
        <strain evidence="3 4">CGMCC 1.12700</strain>
    </source>
</reference>
<organism evidence="3 4">
    <name type="scientific">Taibaiella chishuiensis</name>
    <dbReference type="NCBI Taxonomy" id="1434707"/>
    <lineage>
        <taxon>Bacteria</taxon>
        <taxon>Pseudomonadati</taxon>
        <taxon>Bacteroidota</taxon>
        <taxon>Chitinophagia</taxon>
        <taxon>Chitinophagales</taxon>
        <taxon>Chitinophagaceae</taxon>
        <taxon>Taibaiella</taxon>
    </lineage>
</organism>
<keyword evidence="1" id="KW-0732">Signal</keyword>
<dbReference type="Gene3D" id="3.90.1340.10">
    <property type="entry name" value="Phage tail collar domain"/>
    <property type="match status" value="1"/>
</dbReference>
<feature type="signal peptide" evidence="1">
    <location>
        <begin position="1"/>
        <end position="24"/>
    </location>
</feature>
<dbReference type="Pfam" id="PF07484">
    <property type="entry name" value="Collar"/>
    <property type="match status" value="1"/>
</dbReference>
<dbReference type="AlphaFoldDB" id="A0A2P8CWX7"/>
<dbReference type="EMBL" id="PYGD01000011">
    <property type="protein sequence ID" value="PSK89478.1"/>
    <property type="molecule type" value="Genomic_DNA"/>
</dbReference>
<accession>A0A2P8CWX7</accession>
<evidence type="ECO:0000256" key="1">
    <source>
        <dbReference type="SAM" id="SignalP"/>
    </source>
</evidence>
<dbReference type="SUPFAM" id="SSF88874">
    <property type="entry name" value="Receptor-binding domain of short tail fibre protein gp12"/>
    <property type="match status" value="1"/>
</dbReference>
<dbReference type="RefSeq" id="WP_219906026.1">
    <property type="nucleotide sequence ID" value="NZ_PYGD01000011.1"/>
</dbReference>
<comment type="caution">
    <text evidence="3">The sequence shown here is derived from an EMBL/GenBank/DDBJ whole genome shotgun (WGS) entry which is preliminary data.</text>
</comment>
<proteinExistence type="predicted"/>
<feature type="domain" description="Phage tail collar" evidence="2">
    <location>
        <begin position="30"/>
        <end position="86"/>
    </location>
</feature>
<protein>
    <submittedName>
        <fullName evidence="3">Microcystin-dependent protein</fullName>
    </submittedName>
</protein>
<name>A0A2P8CWX7_9BACT</name>